<evidence type="ECO:0000313" key="1">
    <source>
        <dbReference type="EMBL" id="QMS42072.1"/>
    </source>
</evidence>
<dbReference type="GeneID" id="77944237"/>
<organism evidence="1 2">
    <name type="scientific">Alteromonas phage ZP6</name>
    <dbReference type="NCBI Taxonomy" id="2492447"/>
    <lineage>
        <taxon>Viruses</taxon>
        <taxon>Duplodnaviria</taxon>
        <taxon>Heunggongvirae</taxon>
        <taxon>Uroviricota</taxon>
        <taxon>Caudoviricetes</taxon>
        <taxon>Mareflavirus</taxon>
        <taxon>Mareflavirus ZP6</taxon>
    </lineage>
</organism>
<evidence type="ECO:0000313" key="2">
    <source>
        <dbReference type="Proteomes" id="UP000286786"/>
    </source>
</evidence>
<accession>A0A7D7KLF8</accession>
<dbReference type="RefSeq" id="YP_010668096.1">
    <property type="nucleotide sequence ID" value="NC_070953.1"/>
</dbReference>
<sequence>MNNDARNALNEALDNAPVLGNAGRALDGLLGLAQGSTLESVLQDAPSEYREQAEAWYEERVADGIAPEQALEELEAWLGDC</sequence>
<protein>
    <submittedName>
        <fullName evidence="1">Uncharacterized protein</fullName>
    </submittedName>
</protein>
<dbReference type="KEGG" id="vg:77944237"/>
<proteinExistence type="predicted"/>
<keyword evidence="2" id="KW-1185">Reference proteome</keyword>
<reference evidence="1 2" key="1">
    <citation type="submission" date="2018-11" db="EMBL/GenBank/DDBJ databases">
        <title>Isolation and Complete Genome Sequence of a Novel Alteromonas Phage ZP6.</title>
        <authorList>
            <person name="Han J."/>
        </authorList>
    </citation>
    <scope>NUCLEOTIDE SEQUENCE [LARGE SCALE GENOMIC DNA]</scope>
</reference>
<dbReference type="Proteomes" id="UP000286786">
    <property type="component" value="Genome"/>
</dbReference>
<name>A0A7D7KLF8_9CAUD</name>
<dbReference type="EMBL" id="MK203850">
    <property type="protein sequence ID" value="QMS42072.1"/>
    <property type="molecule type" value="Genomic_DNA"/>
</dbReference>